<keyword evidence="6" id="KW-0547">Nucleotide-binding</keyword>
<dbReference type="GO" id="GO:0012505">
    <property type="term" value="C:endomembrane system"/>
    <property type="evidence" value="ECO:0007669"/>
    <property type="project" value="UniProtKB-SubCell"/>
</dbReference>
<dbReference type="Pfam" id="PF13379">
    <property type="entry name" value="NMT1_2"/>
    <property type="match status" value="1"/>
</dbReference>
<dbReference type="PANTHER" id="PTHR30024:SF43">
    <property type="entry name" value="BLL4572 PROTEIN"/>
    <property type="match status" value="1"/>
</dbReference>
<keyword evidence="6" id="KW-0067">ATP-binding</keyword>
<dbReference type="PANTHER" id="PTHR30024">
    <property type="entry name" value="ALIPHATIC SULFONATES-BINDING PROTEIN-RELATED"/>
    <property type="match status" value="1"/>
</dbReference>
<evidence type="ECO:0000256" key="1">
    <source>
        <dbReference type="ARBA" id="ARBA00004308"/>
    </source>
</evidence>
<evidence type="ECO:0000313" key="7">
    <source>
        <dbReference type="Proteomes" id="UP000588068"/>
    </source>
</evidence>
<dbReference type="AlphaFoldDB" id="A0A841HX98"/>
<dbReference type="SUPFAM" id="SSF53850">
    <property type="entry name" value="Periplasmic binding protein-like II"/>
    <property type="match status" value="1"/>
</dbReference>
<keyword evidence="7" id="KW-1185">Reference proteome</keyword>
<evidence type="ECO:0000313" key="6">
    <source>
        <dbReference type="EMBL" id="MBB6096582.1"/>
    </source>
</evidence>
<evidence type="ECO:0000256" key="3">
    <source>
        <dbReference type="ARBA" id="ARBA00022475"/>
    </source>
</evidence>
<keyword evidence="5" id="KW-0472">Membrane</keyword>
<dbReference type="GO" id="GO:0005524">
    <property type="term" value="F:ATP binding"/>
    <property type="evidence" value="ECO:0007669"/>
    <property type="project" value="UniProtKB-KW"/>
</dbReference>
<dbReference type="Gene3D" id="3.40.190.10">
    <property type="entry name" value="Periplasmic binding protein-like II"/>
    <property type="match status" value="2"/>
</dbReference>
<dbReference type="InterPro" id="IPR044527">
    <property type="entry name" value="NrtA/CpmA_ABC-bd_dom"/>
</dbReference>
<evidence type="ECO:0000256" key="2">
    <source>
        <dbReference type="ARBA" id="ARBA00022448"/>
    </source>
</evidence>
<comment type="subcellular location">
    <subcellularLocation>
        <location evidence="1">Endomembrane system</location>
    </subcellularLocation>
</comment>
<gene>
    <name evidence="6" type="ORF">HNQ60_005505</name>
</gene>
<comment type="caution">
    <text evidence="6">The sequence shown here is derived from an EMBL/GenBank/DDBJ whole genome shotgun (WGS) entry which is preliminary data.</text>
</comment>
<protein>
    <submittedName>
        <fullName evidence="6">NitT/TauT family transport system ATP-binding protein</fullName>
    </submittedName>
</protein>
<evidence type="ECO:0000256" key="5">
    <source>
        <dbReference type="ARBA" id="ARBA00023136"/>
    </source>
</evidence>
<proteinExistence type="predicted"/>
<dbReference type="Proteomes" id="UP000588068">
    <property type="component" value="Unassembled WGS sequence"/>
</dbReference>
<reference evidence="6 7" key="1">
    <citation type="submission" date="2020-08" db="EMBL/GenBank/DDBJ databases">
        <title>Genomic Encyclopedia of Type Strains, Phase IV (KMG-IV): sequencing the most valuable type-strain genomes for metagenomic binning, comparative biology and taxonomic classification.</title>
        <authorList>
            <person name="Goeker M."/>
        </authorList>
    </citation>
    <scope>NUCLEOTIDE SEQUENCE [LARGE SCALE GENOMIC DNA]</scope>
    <source>
        <strain evidence="6 7">DSM 26723</strain>
    </source>
</reference>
<dbReference type="EMBL" id="JACHHZ010000009">
    <property type="protein sequence ID" value="MBB6096582.1"/>
    <property type="molecule type" value="Genomic_DNA"/>
</dbReference>
<keyword evidence="2" id="KW-0813">Transport</keyword>
<accession>A0A841HX98</accession>
<sequence>MNSASGVVVAGFIPLLDCAPLVAAAEKGFALDEGIDLTLVRETSWANIRDRLVVGHFDAAHMLGPMAVASTLGIGHLQVAMAAPMSLGLGGNAITVSLPLWETMQAAGAQEGASPQVQGRALRQVVNERERTGKPPLTFAMVYPFSCHNYELRYWLAACGIDPDRDVRLIVLPPPLLVDALREGQVDGFCVGEPWNSLAVAVGVGCILVATTAIWRLSPEKVLGLRREWTHRFPERTAALVRAIFRAGQWCQRAENHEELARLLSEQRYVGAPAHILLRGLSGKLPLAPGGEPRAVPDFYLPSRQTATFPWASHALWFYSQMVRWKQIEHSAASLAAVRETYRPDLYRSALAPLNITAPSLDMKVEGAPGAPDGFFDDRAFDPDQFESYLQQAL</sequence>
<dbReference type="RefSeq" id="WP_184335971.1">
    <property type="nucleotide sequence ID" value="NZ_JACHHZ010000009.1"/>
</dbReference>
<dbReference type="CDD" id="cd13553">
    <property type="entry name" value="PBP2_NrtA_CpmA_like"/>
    <property type="match status" value="1"/>
</dbReference>
<keyword evidence="4" id="KW-0997">Cell inner membrane</keyword>
<evidence type="ECO:0000256" key="4">
    <source>
        <dbReference type="ARBA" id="ARBA00022519"/>
    </source>
</evidence>
<name>A0A841HX98_9GAMM</name>
<organism evidence="6 7">
    <name type="scientific">Povalibacter uvarum</name>
    <dbReference type="NCBI Taxonomy" id="732238"/>
    <lineage>
        <taxon>Bacteria</taxon>
        <taxon>Pseudomonadati</taxon>
        <taxon>Pseudomonadota</taxon>
        <taxon>Gammaproteobacteria</taxon>
        <taxon>Steroidobacterales</taxon>
        <taxon>Steroidobacteraceae</taxon>
        <taxon>Povalibacter</taxon>
    </lineage>
</organism>
<keyword evidence="3" id="KW-1003">Cell membrane</keyword>